<feature type="compositionally biased region" description="Low complexity" evidence="1">
    <location>
        <begin position="169"/>
        <end position="178"/>
    </location>
</feature>
<feature type="compositionally biased region" description="Acidic residues" evidence="1">
    <location>
        <begin position="179"/>
        <end position="196"/>
    </location>
</feature>
<feature type="compositionally biased region" description="Low complexity" evidence="1">
    <location>
        <begin position="110"/>
        <end position="124"/>
    </location>
</feature>
<evidence type="ECO:0000313" key="3">
    <source>
        <dbReference type="Proteomes" id="UP000269721"/>
    </source>
</evidence>
<reference evidence="3" key="1">
    <citation type="journal article" date="2018" name="Nat. Microbiol.">
        <title>Leveraging single-cell genomics to expand the fungal tree of life.</title>
        <authorList>
            <person name="Ahrendt S.R."/>
            <person name="Quandt C.A."/>
            <person name="Ciobanu D."/>
            <person name="Clum A."/>
            <person name="Salamov A."/>
            <person name="Andreopoulos B."/>
            <person name="Cheng J.F."/>
            <person name="Woyke T."/>
            <person name="Pelin A."/>
            <person name="Henrissat B."/>
            <person name="Reynolds N.K."/>
            <person name="Benny G.L."/>
            <person name="Smith M.E."/>
            <person name="James T.Y."/>
            <person name="Grigoriev I.V."/>
        </authorList>
    </citation>
    <scope>NUCLEOTIDE SEQUENCE [LARGE SCALE GENOMIC DNA]</scope>
</reference>
<dbReference type="Gene3D" id="1.20.890.10">
    <property type="entry name" value="cAMP-dependent protein kinase regulatory subunit, dimerization-anchoring domain"/>
    <property type="match status" value="1"/>
</dbReference>
<dbReference type="AlphaFoldDB" id="A0A4P9W509"/>
<proteinExistence type="predicted"/>
<dbReference type="InterPro" id="IPR007858">
    <property type="entry name" value="Dpy-30_motif"/>
</dbReference>
<sequence length="196" mass="20835">MDANYLKQTVGAALTSALTTLATHFPADEDAADPIQFVGRYLLHHDKAAALAASERARAARLEEMRAEVAAKAKTEGERKKRLFEELQIHVQTLEATRAEIARRAAEPAPVVASAAATPESASESQQPIVDTPDEARDSTPPVLPKDPAPADEPAWEPALEADEKAPVEADGASGEAAVAEDEEDGDDEEKEGGEF</sequence>
<dbReference type="EMBL" id="KZ998578">
    <property type="protein sequence ID" value="RKO85978.1"/>
    <property type="molecule type" value="Genomic_DNA"/>
</dbReference>
<dbReference type="CDD" id="cd22966">
    <property type="entry name" value="DD_DYDC-like"/>
    <property type="match status" value="1"/>
</dbReference>
<evidence type="ECO:0000313" key="2">
    <source>
        <dbReference type="EMBL" id="RKO85978.1"/>
    </source>
</evidence>
<gene>
    <name evidence="2" type="ORF">BDK51DRAFT_32012</name>
</gene>
<dbReference type="Pfam" id="PF05186">
    <property type="entry name" value="Dpy-30"/>
    <property type="match status" value="1"/>
</dbReference>
<dbReference type="Proteomes" id="UP000269721">
    <property type="component" value="Unassembled WGS sequence"/>
</dbReference>
<accession>A0A4P9W509</accession>
<feature type="region of interest" description="Disordered" evidence="1">
    <location>
        <begin position="110"/>
        <end position="196"/>
    </location>
</feature>
<evidence type="ECO:0000256" key="1">
    <source>
        <dbReference type="SAM" id="MobiDB-lite"/>
    </source>
</evidence>
<name>A0A4P9W509_9FUNG</name>
<evidence type="ECO:0008006" key="4">
    <source>
        <dbReference type="Google" id="ProtNLM"/>
    </source>
</evidence>
<organism evidence="2 3">
    <name type="scientific">Blyttiomyces helicus</name>
    <dbReference type="NCBI Taxonomy" id="388810"/>
    <lineage>
        <taxon>Eukaryota</taxon>
        <taxon>Fungi</taxon>
        <taxon>Fungi incertae sedis</taxon>
        <taxon>Chytridiomycota</taxon>
        <taxon>Chytridiomycota incertae sedis</taxon>
        <taxon>Chytridiomycetes</taxon>
        <taxon>Chytridiomycetes incertae sedis</taxon>
        <taxon>Blyttiomyces</taxon>
    </lineage>
</organism>
<keyword evidence="3" id="KW-1185">Reference proteome</keyword>
<dbReference type="InterPro" id="IPR049630">
    <property type="entry name" value="DYDC-like_DD"/>
</dbReference>
<protein>
    <recommendedName>
        <fullName evidence="4">Dpy-30 motif-domain-containing protein</fullName>
    </recommendedName>
</protein>